<reference evidence="1 2" key="1">
    <citation type="submission" date="2018-06" db="EMBL/GenBank/DDBJ databases">
        <authorList>
            <consortium name="Pathogen Informatics"/>
            <person name="Doyle S."/>
        </authorList>
    </citation>
    <scope>NUCLEOTIDE SEQUENCE [LARGE SCALE GENOMIC DNA]</scope>
    <source>
        <strain evidence="1 2">NCTC8580</strain>
    </source>
</reference>
<dbReference type="EMBL" id="UHJC01000001">
    <property type="protein sequence ID" value="SUP81419.1"/>
    <property type="molecule type" value="Genomic_DNA"/>
</dbReference>
<accession>A0A380Q767</accession>
<sequence length="171" mass="19609">MIKLMNLKEYLPTNKKYGEHTLYLQDDKNRDWYASQHLFTKKFIVEVYSATQIVKAISNDVSLHFPAECDVLEFDEIPADCNIDGSWIFDGEKLVKRTVSAAEIIAFAVEKKATLKAAADSEIDWLQDAVDAEKANEKEISALAAWRKYRIALMRIDISHMPIIWPTTPEE</sequence>
<protein>
    <submittedName>
        <fullName evidence="1">Tail fiber assembly protein p37</fullName>
    </submittedName>
</protein>
<dbReference type="InterPro" id="IPR003458">
    <property type="entry name" value="Phage_T4_Gp38_tail_assem"/>
</dbReference>
<organism evidence="1 2">
    <name type="scientific">Yersinia pseudotuberculosis</name>
    <dbReference type="NCBI Taxonomy" id="633"/>
    <lineage>
        <taxon>Bacteria</taxon>
        <taxon>Pseudomonadati</taxon>
        <taxon>Pseudomonadota</taxon>
        <taxon>Gammaproteobacteria</taxon>
        <taxon>Enterobacterales</taxon>
        <taxon>Yersiniaceae</taxon>
        <taxon>Yersinia</taxon>
    </lineage>
</organism>
<evidence type="ECO:0000313" key="1">
    <source>
        <dbReference type="EMBL" id="SUP81419.1"/>
    </source>
</evidence>
<evidence type="ECO:0000313" key="2">
    <source>
        <dbReference type="Proteomes" id="UP000255087"/>
    </source>
</evidence>
<gene>
    <name evidence="1" type="ORF">NCTC8580_01517</name>
</gene>
<name>A0A380Q767_YERPU</name>
<dbReference type="AlphaFoldDB" id="A0A380Q767"/>
<dbReference type="Proteomes" id="UP000255087">
    <property type="component" value="Unassembled WGS sequence"/>
</dbReference>
<dbReference type="Pfam" id="PF02413">
    <property type="entry name" value="Caudo_TAP"/>
    <property type="match status" value="1"/>
</dbReference>
<dbReference type="RefSeq" id="WP_115115239.1">
    <property type="nucleotide sequence ID" value="NZ_NCLF01000024.1"/>
</dbReference>
<proteinExistence type="predicted"/>